<name>A0A2U2DN26_9HYPH</name>
<comment type="similarity">
    <text evidence="2 6">Belongs to the cytochrome c oxidase subunit 3 family.</text>
</comment>
<protein>
    <submittedName>
        <fullName evidence="9">NorE accessory protein for nitric oxide reductase</fullName>
    </submittedName>
</protein>
<feature type="domain" description="Heme-copper oxidase subunit III family profile" evidence="8">
    <location>
        <begin position="19"/>
        <end position="181"/>
    </location>
</feature>
<feature type="transmembrane region" description="Helical" evidence="7">
    <location>
        <begin position="17"/>
        <end position="43"/>
    </location>
</feature>
<comment type="caution">
    <text evidence="9">The sequence shown here is derived from an EMBL/GenBank/DDBJ whole genome shotgun (WGS) entry which is preliminary data.</text>
</comment>
<feature type="transmembrane region" description="Helical" evidence="7">
    <location>
        <begin position="126"/>
        <end position="149"/>
    </location>
</feature>
<dbReference type="GO" id="GO:0005886">
    <property type="term" value="C:plasma membrane"/>
    <property type="evidence" value="ECO:0007669"/>
    <property type="project" value="UniProtKB-SubCell"/>
</dbReference>
<dbReference type="SUPFAM" id="SSF81452">
    <property type="entry name" value="Cytochrome c oxidase subunit III-like"/>
    <property type="match status" value="1"/>
</dbReference>
<dbReference type="InterPro" id="IPR013833">
    <property type="entry name" value="Cyt_c_oxidase_su3_a-hlx"/>
</dbReference>
<evidence type="ECO:0000313" key="9">
    <source>
        <dbReference type="EMBL" id="PWE54680.1"/>
    </source>
</evidence>
<dbReference type="OrthoDB" id="9810850at2"/>
<accession>A0A2U2DN26</accession>
<dbReference type="GO" id="GO:0019646">
    <property type="term" value="P:aerobic electron transport chain"/>
    <property type="evidence" value="ECO:0007669"/>
    <property type="project" value="InterPro"/>
</dbReference>
<dbReference type="EMBL" id="QFBC01000009">
    <property type="protein sequence ID" value="PWE54680.1"/>
    <property type="molecule type" value="Genomic_DNA"/>
</dbReference>
<evidence type="ECO:0000313" key="10">
    <source>
        <dbReference type="Proteomes" id="UP000245252"/>
    </source>
</evidence>
<gene>
    <name evidence="9" type="ORF">DEM27_19390</name>
</gene>
<dbReference type="Gene3D" id="1.20.120.80">
    <property type="entry name" value="Cytochrome c oxidase, subunit III, four-helix bundle"/>
    <property type="match status" value="1"/>
</dbReference>
<keyword evidence="3 6" id="KW-0812">Transmembrane</keyword>
<organism evidence="9 10">
    <name type="scientific">Metarhizobium album</name>
    <dbReference type="NCBI Taxonomy" id="2182425"/>
    <lineage>
        <taxon>Bacteria</taxon>
        <taxon>Pseudomonadati</taxon>
        <taxon>Pseudomonadota</taxon>
        <taxon>Alphaproteobacteria</taxon>
        <taxon>Hyphomicrobiales</taxon>
        <taxon>Rhizobiaceae</taxon>
        <taxon>Metarhizobium</taxon>
    </lineage>
</organism>
<keyword evidence="4 7" id="KW-1133">Transmembrane helix</keyword>
<keyword evidence="5 7" id="KW-0472">Membrane</keyword>
<feature type="transmembrane region" description="Helical" evidence="7">
    <location>
        <begin position="87"/>
        <end position="106"/>
    </location>
</feature>
<feature type="transmembrane region" description="Helical" evidence="7">
    <location>
        <begin position="55"/>
        <end position="75"/>
    </location>
</feature>
<evidence type="ECO:0000256" key="6">
    <source>
        <dbReference type="RuleBase" id="RU003376"/>
    </source>
</evidence>
<evidence type="ECO:0000256" key="4">
    <source>
        <dbReference type="ARBA" id="ARBA00022989"/>
    </source>
</evidence>
<dbReference type="AlphaFoldDB" id="A0A2U2DN26"/>
<evidence type="ECO:0000256" key="1">
    <source>
        <dbReference type="ARBA" id="ARBA00004141"/>
    </source>
</evidence>
<dbReference type="InterPro" id="IPR000298">
    <property type="entry name" value="Cyt_c_oxidase-like_su3"/>
</dbReference>
<evidence type="ECO:0000256" key="3">
    <source>
        <dbReference type="ARBA" id="ARBA00022692"/>
    </source>
</evidence>
<sequence length="181" mass="19889">MAVIVEGGTDERSDGDLILWILVWSELIAFGMLLGAFLVMSFVHPESYSAAKLHLNGRLAGFNTLVLLGSGWLAAEADRAASVRTRRMALIGAACLGFAFAAIKFVEYAGELRFAGDATFNSFFELYFIITGFHLAHVVFLGLVMLVVARRAERSNVTLVATLWHVIDIVWLTIFPVMYLG</sequence>
<dbReference type="PROSITE" id="PS50253">
    <property type="entry name" value="COX3"/>
    <property type="match status" value="1"/>
</dbReference>
<dbReference type="Proteomes" id="UP000245252">
    <property type="component" value="Unassembled WGS sequence"/>
</dbReference>
<evidence type="ECO:0000256" key="5">
    <source>
        <dbReference type="ARBA" id="ARBA00023136"/>
    </source>
</evidence>
<feature type="transmembrane region" description="Helical" evidence="7">
    <location>
        <begin position="156"/>
        <end position="179"/>
    </location>
</feature>
<dbReference type="PANTHER" id="PTHR11403:SF6">
    <property type="entry name" value="NITRIC OXIDE REDUCTASE SUBUNIT E"/>
    <property type="match status" value="1"/>
</dbReference>
<comment type="subcellular location">
    <subcellularLocation>
        <location evidence="6">Cell membrane</location>
        <topology evidence="6">Multi-pass membrane protein</topology>
    </subcellularLocation>
    <subcellularLocation>
        <location evidence="1">Membrane</location>
        <topology evidence="1">Multi-pass membrane protein</topology>
    </subcellularLocation>
</comment>
<dbReference type="RefSeq" id="WP_109459900.1">
    <property type="nucleotide sequence ID" value="NZ_QFBC01000009.1"/>
</dbReference>
<proteinExistence type="inferred from homology"/>
<dbReference type="InterPro" id="IPR035973">
    <property type="entry name" value="Cyt_c_oxidase_su3-like_sf"/>
</dbReference>
<dbReference type="InterPro" id="IPR024791">
    <property type="entry name" value="Cyt_c/ubiquinol_Oxase_su3"/>
</dbReference>
<dbReference type="PANTHER" id="PTHR11403">
    <property type="entry name" value="CYTOCHROME C OXIDASE SUBUNIT III"/>
    <property type="match status" value="1"/>
</dbReference>
<evidence type="ECO:0000256" key="2">
    <source>
        <dbReference type="ARBA" id="ARBA00010581"/>
    </source>
</evidence>
<evidence type="ECO:0000259" key="8">
    <source>
        <dbReference type="PROSITE" id="PS50253"/>
    </source>
</evidence>
<keyword evidence="10" id="KW-1185">Reference proteome</keyword>
<dbReference type="GO" id="GO:0004129">
    <property type="term" value="F:cytochrome-c oxidase activity"/>
    <property type="evidence" value="ECO:0007669"/>
    <property type="project" value="InterPro"/>
</dbReference>
<evidence type="ECO:0000256" key="7">
    <source>
        <dbReference type="SAM" id="Phobius"/>
    </source>
</evidence>
<dbReference type="Pfam" id="PF00510">
    <property type="entry name" value="COX3"/>
    <property type="match status" value="1"/>
</dbReference>
<reference evidence="9 10" key="1">
    <citation type="submission" date="2018-05" db="EMBL/GenBank/DDBJ databases">
        <title>The draft genome of strain NS-104.</title>
        <authorList>
            <person name="Hang P."/>
            <person name="Jiang J."/>
        </authorList>
    </citation>
    <scope>NUCLEOTIDE SEQUENCE [LARGE SCALE GENOMIC DNA]</scope>
    <source>
        <strain evidence="9 10">NS-104</strain>
    </source>
</reference>